<evidence type="ECO:0000259" key="1">
    <source>
        <dbReference type="Pfam" id="PF01030"/>
    </source>
</evidence>
<dbReference type="InterPro" id="IPR036941">
    <property type="entry name" value="Rcpt_L-dom_sf"/>
</dbReference>
<proteinExistence type="predicted"/>
<reference evidence="2 3" key="1">
    <citation type="submission" date="2024-05" db="EMBL/GenBank/DDBJ databases">
        <title>Genome sequencing and assembly of Indian major carp, Cirrhinus mrigala (Hamilton, 1822).</title>
        <authorList>
            <person name="Mohindra V."/>
            <person name="Chowdhury L.M."/>
            <person name="Lal K."/>
            <person name="Jena J.K."/>
        </authorList>
    </citation>
    <scope>NUCLEOTIDE SEQUENCE [LARGE SCALE GENOMIC DNA]</scope>
    <source>
        <strain evidence="2">CM1030</strain>
        <tissue evidence="2">Blood</tissue>
    </source>
</reference>
<evidence type="ECO:0000313" key="2">
    <source>
        <dbReference type="EMBL" id="KAL0204261.1"/>
    </source>
</evidence>
<dbReference type="Proteomes" id="UP001529510">
    <property type="component" value="Unassembled WGS sequence"/>
</dbReference>
<protein>
    <recommendedName>
        <fullName evidence="1">Receptor L-domain domain-containing protein</fullName>
    </recommendedName>
</protein>
<feature type="non-terminal residue" evidence="2">
    <location>
        <position position="56"/>
    </location>
</feature>
<dbReference type="Gene3D" id="3.80.20.20">
    <property type="entry name" value="Receptor L-domain"/>
    <property type="match status" value="1"/>
</dbReference>
<feature type="domain" description="Receptor L-domain" evidence="1">
    <location>
        <begin position="4"/>
        <end position="39"/>
    </location>
</feature>
<comment type="caution">
    <text evidence="2">The sequence shown here is derived from an EMBL/GenBank/DDBJ whole genome shotgun (WGS) entry which is preliminary data.</text>
</comment>
<evidence type="ECO:0000313" key="3">
    <source>
        <dbReference type="Proteomes" id="UP001529510"/>
    </source>
</evidence>
<gene>
    <name evidence="2" type="ORF">M9458_002279</name>
</gene>
<feature type="non-terminal residue" evidence="2">
    <location>
        <position position="1"/>
    </location>
</feature>
<name>A0ABD0S0Z4_CIRMR</name>
<dbReference type="Pfam" id="PF01030">
    <property type="entry name" value="Recep_L_domain"/>
    <property type="match status" value="1"/>
</dbReference>
<keyword evidence="3" id="KW-1185">Reference proteome</keyword>
<dbReference type="EMBL" id="JAMKFB020000001">
    <property type="protein sequence ID" value="KAL0204261.1"/>
    <property type="molecule type" value="Genomic_DNA"/>
</dbReference>
<dbReference type="AlphaFoldDB" id="A0ABD0S0Z4"/>
<dbReference type="InterPro" id="IPR000494">
    <property type="entry name" value="Rcpt_L-dom"/>
</dbReference>
<organism evidence="2 3">
    <name type="scientific">Cirrhinus mrigala</name>
    <name type="common">Mrigala</name>
    <dbReference type="NCBI Taxonomy" id="683832"/>
    <lineage>
        <taxon>Eukaryota</taxon>
        <taxon>Metazoa</taxon>
        <taxon>Chordata</taxon>
        <taxon>Craniata</taxon>
        <taxon>Vertebrata</taxon>
        <taxon>Euteleostomi</taxon>
        <taxon>Actinopterygii</taxon>
        <taxon>Neopterygii</taxon>
        <taxon>Teleostei</taxon>
        <taxon>Ostariophysi</taxon>
        <taxon>Cypriniformes</taxon>
        <taxon>Cyprinidae</taxon>
        <taxon>Labeoninae</taxon>
        <taxon>Labeonini</taxon>
        <taxon>Cirrhinus</taxon>
    </lineage>
</organism>
<sequence length="56" mass="6643">QRWISSLKFQSLKEISAGNVYMTNNSQLCFYNTVNWTSLFRTSTQRALIKNNREPR</sequence>
<accession>A0ABD0S0Z4</accession>
<dbReference type="SUPFAM" id="SSF52058">
    <property type="entry name" value="L domain-like"/>
    <property type="match status" value="1"/>
</dbReference>